<keyword evidence="6" id="KW-0493">Microtubule</keyword>
<evidence type="ECO:0000256" key="2">
    <source>
        <dbReference type="ARBA" id="ARBA00004245"/>
    </source>
</evidence>
<proteinExistence type="inferred from homology"/>
<comment type="caution">
    <text evidence="16">The sequence shown here is derived from an EMBL/GenBank/DDBJ whole genome shotgun (WGS) entry which is preliminary data.</text>
</comment>
<organism evidence="16 17">
    <name type="scientific">Ameiurus melas</name>
    <name type="common">Black bullhead</name>
    <name type="synonym">Silurus melas</name>
    <dbReference type="NCBI Taxonomy" id="219545"/>
    <lineage>
        <taxon>Eukaryota</taxon>
        <taxon>Metazoa</taxon>
        <taxon>Chordata</taxon>
        <taxon>Craniata</taxon>
        <taxon>Vertebrata</taxon>
        <taxon>Euteleostomi</taxon>
        <taxon>Actinopterygii</taxon>
        <taxon>Neopterygii</taxon>
        <taxon>Teleostei</taxon>
        <taxon>Ostariophysi</taxon>
        <taxon>Siluriformes</taxon>
        <taxon>Ictaluridae</taxon>
        <taxon>Ameiurus</taxon>
    </lineage>
</organism>
<dbReference type="GO" id="GO:0031267">
    <property type="term" value="F:small GTPase binding"/>
    <property type="evidence" value="ECO:0007669"/>
    <property type="project" value="InterPro"/>
</dbReference>
<evidence type="ECO:0000256" key="9">
    <source>
        <dbReference type="ARBA" id="ARBA00023069"/>
    </source>
</evidence>
<dbReference type="GO" id="GO:0031514">
    <property type="term" value="C:motile cilium"/>
    <property type="evidence" value="ECO:0007669"/>
    <property type="project" value="UniProtKB-SubCell"/>
</dbReference>
<comment type="similarity">
    <text evidence="3">Belongs to the DRC4 family.</text>
</comment>
<evidence type="ECO:0000256" key="12">
    <source>
        <dbReference type="ARBA" id="ARBA00031568"/>
    </source>
</evidence>
<sequence>MPPKKKGTGKSAKEKSSAVAQEPSTAKGKHDTVAQKASTAEEMSKEELEKQIIQMREELEREQKERNYVQQERDKIHDFWEISKSQLEEKIAEIRNRDNELEEFAEKHQREIRKCKEKIKHLLFEHQNNIAECNSERVIATKLLEKERADLESELQRDIRRLKVDLKEQEHPYEKSIKSLKLSNEKEITKLRSEFEEKLRVIKATYEKKLEEHREEQDLWRKTEIHEIEQRLNIHINMLIKNHDKAFSDLKNYYKDLTQERVSQIDSLKEEVAEKNTKGKTLEEEEMPKMLQQNKRLTELLQKATQEVSVLQIQQEDYKKDKSILAGTKARLIVTNNKLKDLKMEHELLEQRFSKMQQDREELYKKFDKAILEVQQNSGFKNLLQERKLVTQTDNGE</sequence>
<dbReference type="PANTHER" id="PTHR31543">
    <property type="entry name" value="DYNEIN REGULATORY COMPLEX SUBUNIT 4"/>
    <property type="match status" value="1"/>
</dbReference>
<feature type="coiled-coil region" evidence="13">
    <location>
        <begin position="192"/>
        <end position="223"/>
    </location>
</feature>
<reference evidence="16 17" key="1">
    <citation type="submission" date="2020-02" db="EMBL/GenBank/DDBJ databases">
        <title>A chromosome-scale genome assembly of the black bullhead catfish (Ameiurus melas).</title>
        <authorList>
            <person name="Wen M."/>
            <person name="Zham M."/>
            <person name="Cabau C."/>
            <person name="Klopp C."/>
            <person name="Donnadieu C."/>
            <person name="Roques C."/>
            <person name="Bouchez O."/>
            <person name="Lampietro C."/>
            <person name="Jouanno E."/>
            <person name="Herpin A."/>
            <person name="Louis A."/>
            <person name="Berthelot C."/>
            <person name="Parey E."/>
            <person name="Roest-Crollius H."/>
            <person name="Braasch I."/>
            <person name="Postlethwait J."/>
            <person name="Robinson-Rechavi M."/>
            <person name="Echchiki A."/>
            <person name="Begum T."/>
            <person name="Montfort J."/>
            <person name="Schartl M."/>
            <person name="Bobe J."/>
            <person name="Guiguen Y."/>
        </authorList>
    </citation>
    <scope>NUCLEOTIDE SEQUENCE [LARGE SCALE GENOMIC DNA]</scope>
    <source>
        <strain evidence="16">M_S1</strain>
        <tissue evidence="16">Blood</tissue>
    </source>
</reference>
<keyword evidence="8 13" id="KW-0175">Coiled coil</keyword>
<evidence type="ECO:0000256" key="14">
    <source>
        <dbReference type="SAM" id="MobiDB-lite"/>
    </source>
</evidence>
<evidence type="ECO:0000313" key="17">
    <source>
        <dbReference type="Proteomes" id="UP000593565"/>
    </source>
</evidence>
<evidence type="ECO:0000313" key="16">
    <source>
        <dbReference type="EMBL" id="KAF4091842.1"/>
    </source>
</evidence>
<dbReference type="Proteomes" id="UP000593565">
    <property type="component" value="Unassembled WGS sequence"/>
</dbReference>
<dbReference type="PANTHER" id="PTHR31543:SF0">
    <property type="entry name" value="DYNEIN REGULATORY COMPLEX SUBUNIT 4"/>
    <property type="match status" value="1"/>
</dbReference>
<keyword evidence="5" id="KW-0963">Cytoplasm</keyword>
<evidence type="ECO:0000256" key="1">
    <source>
        <dbReference type="ARBA" id="ARBA00004230"/>
    </source>
</evidence>
<feature type="domain" description="Growth arrest-specific protein 8" evidence="15">
    <location>
        <begin position="239"/>
        <end position="394"/>
    </location>
</feature>
<feature type="region of interest" description="Disordered" evidence="14">
    <location>
        <begin position="1"/>
        <end position="48"/>
    </location>
</feature>
<feature type="coiled-coil region" evidence="13">
    <location>
        <begin position="265"/>
        <end position="366"/>
    </location>
</feature>
<dbReference type="Pfam" id="PF13851">
    <property type="entry name" value="GAS"/>
    <property type="match status" value="1"/>
</dbReference>
<evidence type="ECO:0000256" key="10">
    <source>
        <dbReference type="ARBA" id="ARBA00023212"/>
    </source>
</evidence>
<name>A0A7J6B9W2_AMEME</name>
<keyword evidence="17" id="KW-1185">Reference proteome</keyword>
<dbReference type="AlphaFoldDB" id="A0A7J6B9W2"/>
<evidence type="ECO:0000256" key="4">
    <source>
        <dbReference type="ARBA" id="ARBA00021301"/>
    </source>
</evidence>
<dbReference type="InterPro" id="IPR025593">
    <property type="entry name" value="GAS8_dom"/>
</dbReference>
<protein>
    <recommendedName>
        <fullName evidence="4">Dynein regulatory complex subunit 4</fullName>
    </recommendedName>
    <alternativeName>
        <fullName evidence="12">Growth arrest-specific protein 8</fullName>
    </alternativeName>
</protein>
<keyword evidence="11" id="KW-0966">Cell projection</keyword>
<evidence type="ECO:0000256" key="5">
    <source>
        <dbReference type="ARBA" id="ARBA00022490"/>
    </source>
</evidence>
<dbReference type="GO" id="GO:0005794">
    <property type="term" value="C:Golgi apparatus"/>
    <property type="evidence" value="ECO:0007669"/>
    <property type="project" value="TreeGrafter"/>
</dbReference>
<evidence type="ECO:0000256" key="8">
    <source>
        <dbReference type="ARBA" id="ARBA00023054"/>
    </source>
</evidence>
<dbReference type="InterPro" id="IPR039308">
    <property type="entry name" value="GAS8"/>
</dbReference>
<keyword evidence="10" id="KW-0206">Cytoskeleton</keyword>
<dbReference type="GO" id="GO:0005874">
    <property type="term" value="C:microtubule"/>
    <property type="evidence" value="ECO:0007669"/>
    <property type="project" value="UniProtKB-KW"/>
</dbReference>
<evidence type="ECO:0000256" key="11">
    <source>
        <dbReference type="ARBA" id="ARBA00023273"/>
    </source>
</evidence>
<evidence type="ECO:0000256" key="7">
    <source>
        <dbReference type="ARBA" id="ARBA00022846"/>
    </source>
</evidence>
<evidence type="ECO:0000259" key="15">
    <source>
        <dbReference type="Pfam" id="PF13851"/>
    </source>
</evidence>
<evidence type="ECO:0000256" key="13">
    <source>
        <dbReference type="SAM" id="Coils"/>
    </source>
</evidence>
<dbReference type="EMBL" id="JAAGNN010000003">
    <property type="protein sequence ID" value="KAF4091842.1"/>
    <property type="molecule type" value="Genomic_DNA"/>
</dbReference>
<comment type="subcellular location">
    <subcellularLocation>
        <location evidence="1">Cell projection</location>
        <location evidence="1">Cilium</location>
        <location evidence="1">Flagellum</location>
    </subcellularLocation>
    <subcellularLocation>
        <location evidence="2">Cytoplasm</location>
        <location evidence="2">Cytoskeleton</location>
    </subcellularLocation>
</comment>
<dbReference type="GO" id="GO:0008017">
    <property type="term" value="F:microtubule binding"/>
    <property type="evidence" value="ECO:0007669"/>
    <property type="project" value="InterPro"/>
</dbReference>
<evidence type="ECO:0000256" key="6">
    <source>
        <dbReference type="ARBA" id="ARBA00022701"/>
    </source>
</evidence>
<dbReference type="GO" id="GO:0030317">
    <property type="term" value="P:flagellated sperm motility"/>
    <property type="evidence" value="ECO:0007669"/>
    <property type="project" value="TreeGrafter"/>
</dbReference>
<keyword evidence="9" id="KW-0969">Cilium</keyword>
<evidence type="ECO:0000256" key="3">
    <source>
        <dbReference type="ARBA" id="ARBA00009859"/>
    </source>
</evidence>
<keyword evidence="7" id="KW-0282">Flagellum</keyword>
<accession>A0A7J6B9W2</accession>
<gene>
    <name evidence="16" type="ORF">AMELA_G00041650</name>
</gene>